<sequence>MSLKFLKRRYEESEKRRSTAEKEAEAELDEACSRAAEEYERRRQRLYGATVVDGETLLDGHRMQMDAALASFRRNAGGHPEWQVGKYEKVLTEMLDARHDDLEKRMAEERKRRRLTSLVTFSAAVLSGTATANATTKTALGTGLVVGSFIAGWWLSPGIVESRLGGNVVVPEAPHQTAQRKRRRYQ</sequence>
<dbReference type="InterPro" id="IPR036543">
    <property type="entry name" value="Guanylate-bd_C_sf"/>
</dbReference>
<keyword evidence="1" id="KW-0175">Coiled coil</keyword>
<accession>A0A7R9FTS1</accession>
<protein>
    <submittedName>
        <fullName evidence="3">Uncharacterized protein</fullName>
    </submittedName>
</protein>
<dbReference type="EMBL" id="LR913703">
    <property type="protein sequence ID" value="CAD7254910.1"/>
    <property type="molecule type" value="Genomic_DNA"/>
</dbReference>
<dbReference type="Proteomes" id="UP000677054">
    <property type="component" value="Unassembled WGS sequence"/>
</dbReference>
<feature type="transmembrane region" description="Helical" evidence="2">
    <location>
        <begin position="115"/>
        <end position="132"/>
    </location>
</feature>
<evidence type="ECO:0000313" key="4">
    <source>
        <dbReference type="Proteomes" id="UP000677054"/>
    </source>
</evidence>
<keyword evidence="2" id="KW-0472">Membrane</keyword>
<keyword evidence="2" id="KW-0812">Transmembrane</keyword>
<name>A0A7R9FTS1_9CRUS</name>
<evidence type="ECO:0000256" key="1">
    <source>
        <dbReference type="SAM" id="Coils"/>
    </source>
</evidence>
<keyword evidence="4" id="KW-1185">Reference proteome</keyword>
<keyword evidence="2" id="KW-1133">Transmembrane helix</keyword>
<feature type="coiled-coil region" evidence="1">
    <location>
        <begin position="3"/>
        <end position="41"/>
    </location>
</feature>
<feature type="transmembrane region" description="Helical" evidence="2">
    <location>
        <begin position="138"/>
        <end position="155"/>
    </location>
</feature>
<proteinExistence type="predicted"/>
<dbReference type="GO" id="GO:0005525">
    <property type="term" value="F:GTP binding"/>
    <property type="evidence" value="ECO:0007669"/>
    <property type="project" value="InterPro"/>
</dbReference>
<dbReference type="AlphaFoldDB" id="A0A7R9FTS1"/>
<gene>
    <name evidence="3" type="ORF">DSTB1V02_LOCUS14656</name>
</gene>
<reference evidence="3" key="1">
    <citation type="submission" date="2020-11" db="EMBL/GenBank/DDBJ databases">
        <authorList>
            <person name="Tran Van P."/>
        </authorList>
    </citation>
    <scope>NUCLEOTIDE SEQUENCE</scope>
</reference>
<dbReference type="GO" id="GO:0003924">
    <property type="term" value="F:GTPase activity"/>
    <property type="evidence" value="ECO:0007669"/>
    <property type="project" value="InterPro"/>
</dbReference>
<dbReference type="SUPFAM" id="SSF48340">
    <property type="entry name" value="Interferon-induced guanylate-binding protein 1 (GBP1), C-terminal domain"/>
    <property type="match status" value="1"/>
</dbReference>
<organism evidence="3">
    <name type="scientific">Darwinula stevensoni</name>
    <dbReference type="NCBI Taxonomy" id="69355"/>
    <lineage>
        <taxon>Eukaryota</taxon>
        <taxon>Metazoa</taxon>
        <taxon>Ecdysozoa</taxon>
        <taxon>Arthropoda</taxon>
        <taxon>Crustacea</taxon>
        <taxon>Oligostraca</taxon>
        <taxon>Ostracoda</taxon>
        <taxon>Podocopa</taxon>
        <taxon>Podocopida</taxon>
        <taxon>Darwinulocopina</taxon>
        <taxon>Darwinuloidea</taxon>
        <taxon>Darwinulidae</taxon>
        <taxon>Darwinula</taxon>
    </lineage>
</organism>
<evidence type="ECO:0000256" key="2">
    <source>
        <dbReference type="SAM" id="Phobius"/>
    </source>
</evidence>
<dbReference type="EMBL" id="CAJPEV010014185">
    <property type="protein sequence ID" value="CAG0906905.1"/>
    <property type="molecule type" value="Genomic_DNA"/>
</dbReference>
<evidence type="ECO:0000313" key="3">
    <source>
        <dbReference type="EMBL" id="CAD7254910.1"/>
    </source>
</evidence>